<dbReference type="AlphaFoldDB" id="A0AAE0D5H3"/>
<proteinExistence type="predicted"/>
<evidence type="ECO:0000259" key="1">
    <source>
        <dbReference type="Pfam" id="PF20253"/>
    </source>
</evidence>
<sequence>MSSNDGAISEAYKAYKLSTNYFLIWLQSQYQLQVPGNASSFTSTNDILNAVRVLREKKIGVPSSVISSLRNAITKRQEVAVIYQGLGTNDLAHENFLQRLREILSILNPLKTASATFQVDPLQQDSFVTPNPFSSLKLLADESDDVPCFPTPCAPPELPRAIQSQSKPRTSPKRSEELGFVIEDDRLEYLVQVIIIIYQYDALQSQLREYWADAARGSMPLPLAATLTGITFNVFMNCMMSFHADDSLKLCAIWEDAHRLHTMHPKFAAGLTNRDGPISGPARFGTLAQTFGKFKFFRERINEKKARDFRRTLDAVQLLPYRRPQDRISAVKPDKSERTYFEKESAMNVLMTIKSMIADKTKNNKSKDFLSPYSYRLNTRTPIQLAAEEFLKGESLSPKSGLVMGMDLFLSTYEGFLWADERLNVQSCRKLVIQLSRDMQVGTLPVIDAVKAIPQQSRVGWCDTTINVLEQFREDLDAFQRQEIPDLYHQAPWTAGHHMAEMLARAHLIGNRVTCEIGLLEELCELFTEALFLSTRPDRNFVSHYRQSIFETNISNGTVQISWKKTGVSFRKRHVHSSQIDLHLNRHLISPTVLCKLHDLPFRVDPNYALREKISKAKKISARNVIEKAKNKLLPEFQGPKPVARVNYFSIFALCDRILTNFCRLIQPSTYRDIRSEYIDLKCPMLTGATLADTVLQTIVREPEILEKGLSLQGHQLLQAAAEAFESVDKTATLQQFLWKV</sequence>
<keyword evidence="3" id="KW-1185">Reference proteome</keyword>
<dbReference type="Proteomes" id="UP001281614">
    <property type="component" value="Unassembled WGS sequence"/>
</dbReference>
<protein>
    <recommendedName>
        <fullName evidence="1">DUF6604 domain-containing protein</fullName>
    </recommendedName>
</protein>
<organism evidence="2 3">
    <name type="scientific">Colletotrichum kahawae</name>
    <name type="common">Coffee berry disease fungus</name>
    <dbReference type="NCBI Taxonomy" id="34407"/>
    <lineage>
        <taxon>Eukaryota</taxon>
        <taxon>Fungi</taxon>
        <taxon>Dikarya</taxon>
        <taxon>Ascomycota</taxon>
        <taxon>Pezizomycotina</taxon>
        <taxon>Sordariomycetes</taxon>
        <taxon>Hypocreomycetidae</taxon>
        <taxon>Glomerellales</taxon>
        <taxon>Glomerellaceae</taxon>
        <taxon>Colletotrichum</taxon>
        <taxon>Colletotrichum gloeosporioides species complex</taxon>
    </lineage>
</organism>
<evidence type="ECO:0000313" key="3">
    <source>
        <dbReference type="Proteomes" id="UP001281614"/>
    </source>
</evidence>
<reference evidence="2" key="1">
    <citation type="submission" date="2023-02" db="EMBL/GenBank/DDBJ databases">
        <title>Colletotrichum kahawae CIFC_Que2 genome sequencing and assembly.</title>
        <authorList>
            <person name="Baroncelli R."/>
        </authorList>
    </citation>
    <scope>NUCLEOTIDE SEQUENCE</scope>
    <source>
        <strain evidence="2">CIFC_Que2</strain>
    </source>
</reference>
<comment type="caution">
    <text evidence="2">The sequence shown here is derived from an EMBL/GenBank/DDBJ whole genome shotgun (WGS) entry which is preliminary data.</text>
</comment>
<name>A0AAE0D5H3_COLKA</name>
<gene>
    <name evidence="2" type="ORF">CKAH01_05757</name>
</gene>
<dbReference type="InterPro" id="IPR046539">
    <property type="entry name" value="DUF6604"/>
</dbReference>
<dbReference type="EMBL" id="VYYT01000200">
    <property type="protein sequence ID" value="KAK2757500.1"/>
    <property type="molecule type" value="Genomic_DNA"/>
</dbReference>
<feature type="domain" description="DUF6604" evidence="1">
    <location>
        <begin position="14"/>
        <end position="235"/>
    </location>
</feature>
<dbReference type="Pfam" id="PF20253">
    <property type="entry name" value="DUF6604"/>
    <property type="match status" value="1"/>
</dbReference>
<evidence type="ECO:0000313" key="2">
    <source>
        <dbReference type="EMBL" id="KAK2757500.1"/>
    </source>
</evidence>
<accession>A0AAE0D5H3</accession>